<name>A0AAJ6CI00_9BASI</name>
<reference evidence="4 5" key="1">
    <citation type="submission" date="2023-03" db="EMBL/GenBank/DDBJ databases">
        <title>Mating type loci evolution in Malassezia.</title>
        <authorList>
            <person name="Coelho M.A."/>
        </authorList>
    </citation>
    <scope>NUCLEOTIDE SEQUENCE [LARGE SCALE GENOMIC DNA]</scope>
    <source>
        <strain evidence="4 5">CBS 9725</strain>
    </source>
</reference>
<dbReference type="GO" id="GO:0140664">
    <property type="term" value="F:ATP-dependent DNA damage sensor activity"/>
    <property type="evidence" value="ECO:0007669"/>
    <property type="project" value="InterPro"/>
</dbReference>
<evidence type="ECO:0000313" key="4">
    <source>
        <dbReference type="EMBL" id="WFD00425.1"/>
    </source>
</evidence>
<keyword evidence="5" id="KW-1185">Reference proteome</keyword>
<dbReference type="EMBL" id="CP119947">
    <property type="protein sequence ID" value="WFD00425.1"/>
    <property type="molecule type" value="Genomic_DNA"/>
</dbReference>
<protein>
    <submittedName>
        <fullName evidence="4">DNA repair protein rhp57</fullName>
    </submittedName>
</protein>
<dbReference type="InterPro" id="IPR027417">
    <property type="entry name" value="P-loop_NTPase"/>
</dbReference>
<keyword evidence="1" id="KW-0547">Nucleotide-binding</keyword>
<keyword evidence="2" id="KW-0067">ATP-binding</keyword>
<dbReference type="AlphaFoldDB" id="A0AAJ6CI00"/>
<dbReference type="Gene3D" id="3.40.50.300">
    <property type="entry name" value="P-loop containing nucleotide triphosphate hydrolases"/>
    <property type="match status" value="1"/>
</dbReference>
<proteinExistence type="predicted"/>
<dbReference type="GO" id="GO:0000150">
    <property type="term" value="F:DNA strand exchange activity"/>
    <property type="evidence" value="ECO:0007669"/>
    <property type="project" value="TreeGrafter"/>
</dbReference>
<evidence type="ECO:0000256" key="2">
    <source>
        <dbReference type="ARBA" id="ARBA00022840"/>
    </source>
</evidence>
<organism evidence="4 5">
    <name type="scientific">Malassezia yamatoensis</name>
    <dbReference type="NCBI Taxonomy" id="253288"/>
    <lineage>
        <taxon>Eukaryota</taxon>
        <taxon>Fungi</taxon>
        <taxon>Dikarya</taxon>
        <taxon>Basidiomycota</taxon>
        <taxon>Ustilaginomycotina</taxon>
        <taxon>Malasseziomycetes</taxon>
        <taxon>Malasseziales</taxon>
        <taxon>Malasseziaceae</taxon>
        <taxon>Malassezia</taxon>
    </lineage>
</organism>
<dbReference type="InterPro" id="IPR013632">
    <property type="entry name" value="Rad51_C"/>
</dbReference>
<evidence type="ECO:0000259" key="3">
    <source>
        <dbReference type="PROSITE" id="PS50162"/>
    </source>
</evidence>
<gene>
    <name evidence="4" type="primary">rhp57</name>
    <name evidence="4" type="ORF">MYAM1_003174</name>
</gene>
<dbReference type="PANTHER" id="PTHR22942:SF66">
    <property type="entry name" value="RE19845P"/>
    <property type="match status" value="1"/>
</dbReference>
<dbReference type="PANTHER" id="PTHR22942">
    <property type="entry name" value="RECA/RAD51/RADA DNA STRAND-PAIRING FAMILY MEMBER"/>
    <property type="match status" value="1"/>
</dbReference>
<dbReference type="GO" id="GO:0000730">
    <property type="term" value="P:DNA recombinase assembly"/>
    <property type="evidence" value="ECO:0007669"/>
    <property type="project" value="TreeGrafter"/>
</dbReference>
<sequence>MGSKSIAEFRCLSQRDLALCRRANVHSVEQLLSHSIQELTRKLGVHESHAIRIRNVIQRAAAPPMQCIYDQIRIPSEVPGTPLQDEPSASLDSDALDSLAASDVFHPSTSYLTLNQLRLKSFLSTGQPALDECMGGGFTKGMVSELLGESASGKTQMLLSTTVSVALALHTPQSVLLGGKGESVALITTQGRSAARHMVHRLVEITSAQLHNLPADQLQSAIHAVLRNVSIACAFSYETAQHVLCYMLPAMILRFHEQYHDHHTPPPIGLVALDSIPPLLQHDILQEESESISVSPTARAAKLHALAEQLREIAMGSADKIAVVVVNHVSDAFDQDRAYVRQAIAKNLLGSEIPKEKSPAVVPNTHLLPLSYATQAVHFSGLLSSVQHRDSHLKTAQLGLVWANCINARFLLTHTHSHSKMRRLRVVFAPNAPANRHVDFSIESKGTIVDAIH</sequence>
<feature type="domain" description="RecA family profile 1" evidence="3">
    <location>
        <begin position="119"/>
        <end position="329"/>
    </location>
</feature>
<dbReference type="GO" id="GO:0003697">
    <property type="term" value="F:single-stranded DNA binding"/>
    <property type="evidence" value="ECO:0007669"/>
    <property type="project" value="TreeGrafter"/>
</dbReference>
<dbReference type="GO" id="GO:0005524">
    <property type="term" value="F:ATP binding"/>
    <property type="evidence" value="ECO:0007669"/>
    <property type="project" value="UniProtKB-KW"/>
</dbReference>
<evidence type="ECO:0000313" key="5">
    <source>
        <dbReference type="Proteomes" id="UP001219567"/>
    </source>
</evidence>
<dbReference type="PROSITE" id="PS50162">
    <property type="entry name" value="RECA_2"/>
    <property type="match status" value="1"/>
</dbReference>
<dbReference type="GO" id="GO:0006312">
    <property type="term" value="P:mitotic recombination"/>
    <property type="evidence" value="ECO:0007669"/>
    <property type="project" value="TreeGrafter"/>
</dbReference>
<dbReference type="GO" id="GO:0042148">
    <property type="term" value="P:DNA strand invasion"/>
    <property type="evidence" value="ECO:0007669"/>
    <property type="project" value="TreeGrafter"/>
</dbReference>
<dbReference type="Proteomes" id="UP001219567">
    <property type="component" value="Chromosome 5"/>
</dbReference>
<dbReference type="Pfam" id="PF08423">
    <property type="entry name" value="Rad51"/>
    <property type="match status" value="1"/>
</dbReference>
<evidence type="ECO:0000256" key="1">
    <source>
        <dbReference type="ARBA" id="ARBA00022741"/>
    </source>
</evidence>
<accession>A0AAJ6CI00</accession>
<dbReference type="GO" id="GO:0061982">
    <property type="term" value="P:meiosis I cell cycle process"/>
    <property type="evidence" value="ECO:0007669"/>
    <property type="project" value="UniProtKB-ARBA"/>
</dbReference>
<dbReference type="GO" id="GO:0003690">
    <property type="term" value="F:double-stranded DNA binding"/>
    <property type="evidence" value="ECO:0007669"/>
    <property type="project" value="TreeGrafter"/>
</dbReference>
<dbReference type="InterPro" id="IPR020588">
    <property type="entry name" value="RecA_ATP-bd"/>
</dbReference>
<dbReference type="SUPFAM" id="SSF52540">
    <property type="entry name" value="P-loop containing nucleoside triphosphate hydrolases"/>
    <property type="match status" value="1"/>
</dbReference>